<dbReference type="AlphaFoldDB" id="A0A5B7GG44"/>
<keyword evidence="1" id="KW-0175">Coiled coil</keyword>
<gene>
    <name evidence="3" type="ORF">E2C01_053066</name>
</gene>
<sequence>MIVLVGSTVSILTLTFDTENLGQEEIEEEEEEEEEMKKKVTASGSQRLRYEIKCVPLTFSVLGVSEVEMWQGEAVSRGL</sequence>
<name>A0A5B7GG44_PORTR</name>
<comment type="caution">
    <text evidence="3">The sequence shown here is derived from an EMBL/GenBank/DDBJ whole genome shotgun (WGS) entry which is preliminary data.</text>
</comment>
<proteinExistence type="predicted"/>
<organism evidence="3 4">
    <name type="scientific">Portunus trituberculatus</name>
    <name type="common">Swimming crab</name>
    <name type="synonym">Neptunus trituberculatus</name>
    <dbReference type="NCBI Taxonomy" id="210409"/>
    <lineage>
        <taxon>Eukaryota</taxon>
        <taxon>Metazoa</taxon>
        <taxon>Ecdysozoa</taxon>
        <taxon>Arthropoda</taxon>
        <taxon>Crustacea</taxon>
        <taxon>Multicrustacea</taxon>
        <taxon>Malacostraca</taxon>
        <taxon>Eumalacostraca</taxon>
        <taxon>Eucarida</taxon>
        <taxon>Decapoda</taxon>
        <taxon>Pleocyemata</taxon>
        <taxon>Brachyura</taxon>
        <taxon>Eubrachyura</taxon>
        <taxon>Portunoidea</taxon>
        <taxon>Portunidae</taxon>
        <taxon>Portuninae</taxon>
        <taxon>Portunus</taxon>
    </lineage>
</organism>
<feature type="signal peptide" evidence="2">
    <location>
        <begin position="1"/>
        <end position="15"/>
    </location>
</feature>
<keyword evidence="4" id="KW-1185">Reference proteome</keyword>
<evidence type="ECO:0000256" key="2">
    <source>
        <dbReference type="SAM" id="SignalP"/>
    </source>
</evidence>
<evidence type="ECO:0000313" key="4">
    <source>
        <dbReference type="Proteomes" id="UP000324222"/>
    </source>
</evidence>
<evidence type="ECO:0000313" key="3">
    <source>
        <dbReference type="EMBL" id="MPC59051.1"/>
    </source>
</evidence>
<keyword evidence="2" id="KW-0732">Signal</keyword>
<protein>
    <submittedName>
        <fullName evidence="3">Uncharacterized protein</fullName>
    </submittedName>
</protein>
<dbReference type="EMBL" id="VSRR010016209">
    <property type="protein sequence ID" value="MPC59051.1"/>
    <property type="molecule type" value="Genomic_DNA"/>
</dbReference>
<feature type="coiled-coil region" evidence="1">
    <location>
        <begin position="19"/>
        <end position="46"/>
    </location>
</feature>
<dbReference type="Proteomes" id="UP000324222">
    <property type="component" value="Unassembled WGS sequence"/>
</dbReference>
<reference evidence="3 4" key="1">
    <citation type="submission" date="2019-05" db="EMBL/GenBank/DDBJ databases">
        <title>Another draft genome of Portunus trituberculatus and its Hox gene families provides insights of decapod evolution.</title>
        <authorList>
            <person name="Jeong J.-H."/>
            <person name="Song I."/>
            <person name="Kim S."/>
            <person name="Choi T."/>
            <person name="Kim D."/>
            <person name="Ryu S."/>
            <person name="Kim W."/>
        </authorList>
    </citation>
    <scope>NUCLEOTIDE SEQUENCE [LARGE SCALE GENOMIC DNA]</scope>
    <source>
        <tissue evidence="3">Muscle</tissue>
    </source>
</reference>
<accession>A0A5B7GG44</accession>
<evidence type="ECO:0000256" key="1">
    <source>
        <dbReference type="SAM" id="Coils"/>
    </source>
</evidence>
<feature type="chain" id="PRO_5022807848" evidence="2">
    <location>
        <begin position="16"/>
        <end position="79"/>
    </location>
</feature>